<dbReference type="AlphaFoldDB" id="M6V3M3"/>
<name>M6V3M3_9LEPT</name>
<protein>
    <submittedName>
        <fullName evidence="1">Uncharacterized protein</fullName>
    </submittedName>
</protein>
<proteinExistence type="predicted"/>
<dbReference type="EMBL" id="AKWD02000061">
    <property type="protein sequence ID" value="EMO52007.1"/>
    <property type="molecule type" value="Genomic_DNA"/>
</dbReference>
<evidence type="ECO:0000313" key="1">
    <source>
        <dbReference type="EMBL" id="EMO52007.1"/>
    </source>
</evidence>
<sequence length="37" mass="4433">MVSRGEVIEEDNPNATIKNRLNLRKYRLTTRIHKNDH</sequence>
<reference evidence="1 2" key="1">
    <citation type="submission" date="2013-01" db="EMBL/GenBank/DDBJ databases">
        <authorList>
            <person name="Harkins D.M."/>
            <person name="Durkin A.S."/>
            <person name="Brinkac L.M."/>
            <person name="Haft D.H."/>
            <person name="Selengut J.D."/>
            <person name="Sanka R."/>
            <person name="DePew J."/>
            <person name="Purushe J."/>
            <person name="Matthias M.A."/>
            <person name="Vinetz J.M."/>
            <person name="Sutton G.G."/>
            <person name="Nierman W.C."/>
            <person name="Fouts D.E."/>
        </authorList>
    </citation>
    <scope>NUCLEOTIDE SEQUENCE [LARGE SCALE GENOMIC DNA]</scope>
    <source>
        <strain evidence="1 2">HAI1536</strain>
    </source>
</reference>
<gene>
    <name evidence="1" type="ORF">LEP1GSC172_3631</name>
</gene>
<comment type="caution">
    <text evidence="1">The sequence shown here is derived from an EMBL/GenBank/DDBJ whole genome shotgun (WGS) entry which is preliminary data.</text>
</comment>
<dbReference type="Proteomes" id="UP000012112">
    <property type="component" value="Unassembled WGS sequence"/>
</dbReference>
<evidence type="ECO:0000313" key="2">
    <source>
        <dbReference type="Proteomes" id="UP000012112"/>
    </source>
</evidence>
<accession>M6V3M3</accession>
<organism evidence="1 2">
    <name type="scientific">Leptospira noguchii</name>
    <dbReference type="NCBI Taxonomy" id="28182"/>
    <lineage>
        <taxon>Bacteria</taxon>
        <taxon>Pseudomonadati</taxon>
        <taxon>Spirochaetota</taxon>
        <taxon>Spirochaetia</taxon>
        <taxon>Leptospirales</taxon>
        <taxon>Leptospiraceae</taxon>
        <taxon>Leptospira</taxon>
    </lineage>
</organism>